<dbReference type="PANTHER" id="PTHR33693:SF1">
    <property type="entry name" value="TYPE-4 URACIL-DNA GLYCOSYLASE"/>
    <property type="match status" value="1"/>
</dbReference>
<dbReference type="Pfam" id="PF03167">
    <property type="entry name" value="UDG"/>
    <property type="match status" value="1"/>
</dbReference>
<organism evidence="14 15">
    <name type="scientific">Pararhizobium antarcticum</name>
    <dbReference type="NCBI Taxonomy" id="1798805"/>
    <lineage>
        <taxon>Bacteria</taxon>
        <taxon>Pseudomonadati</taxon>
        <taxon>Pseudomonadota</taxon>
        <taxon>Alphaproteobacteria</taxon>
        <taxon>Hyphomicrobiales</taxon>
        <taxon>Rhizobiaceae</taxon>
        <taxon>Rhizobium/Agrobacterium group</taxon>
        <taxon>Pararhizobium</taxon>
    </lineage>
</organism>
<feature type="compositionally biased region" description="Low complexity" evidence="12">
    <location>
        <begin position="54"/>
        <end position="72"/>
    </location>
</feature>
<proteinExistence type="inferred from homology"/>
<comment type="catalytic activity">
    <reaction evidence="1">
        <text>Hydrolyzes single-stranded DNA or mismatched double-stranded DNA and polynucleotides, releasing free uracil.</text>
        <dbReference type="EC" id="3.2.2.27"/>
    </reaction>
</comment>
<evidence type="ECO:0000256" key="10">
    <source>
        <dbReference type="ARBA" id="ARBA00023014"/>
    </source>
</evidence>
<keyword evidence="15" id="KW-1185">Reference proteome</keyword>
<dbReference type="InterPro" id="IPR005122">
    <property type="entry name" value="Uracil-DNA_glycosylase-like"/>
</dbReference>
<evidence type="ECO:0000256" key="5">
    <source>
        <dbReference type="ARBA" id="ARBA00022485"/>
    </source>
</evidence>
<evidence type="ECO:0000256" key="6">
    <source>
        <dbReference type="ARBA" id="ARBA00022723"/>
    </source>
</evidence>
<dbReference type="Gene3D" id="3.40.470.10">
    <property type="entry name" value="Uracil-DNA glycosylase-like domain"/>
    <property type="match status" value="1"/>
</dbReference>
<dbReference type="SMART" id="SM00986">
    <property type="entry name" value="UDG"/>
    <property type="match status" value="1"/>
</dbReference>
<evidence type="ECO:0000256" key="9">
    <source>
        <dbReference type="ARBA" id="ARBA00023004"/>
    </source>
</evidence>
<dbReference type="InterPro" id="IPR005273">
    <property type="entry name" value="Ura-DNA_glyco_family4"/>
</dbReference>
<evidence type="ECO:0000313" key="15">
    <source>
        <dbReference type="Proteomes" id="UP000182661"/>
    </source>
</evidence>
<dbReference type="OrthoDB" id="5290748at2"/>
<dbReference type="Proteomes" id="UP000182661">
    <property type="component" value="Unassembled WGS sequence"/>
</dbReference>
<evidence type="ECO:0000256" key="2">
    <source>
        <dbReference type="ARBA" id="ARBA00006521"/>
    </source>
</evidence>
<comment type="caution">
    <text evidence="14">The sequence shown here is derived from an EMBL/GenBank/DDBJ whole genome shotgun (WGS) entry which is preliminary data.</text>
</comment>
<keyword evidence="6" id="KW-0479">Metal-binding</keyword>
<keyword evidence="11" id="KW-0234">DNA repair</keyword>
<evidence type="ECO:0000256" key="4">
    <source>
        <dbReference type="ARBA" id="ARBA00019403"/>
    </source>
</evidence>
<keyword evidence="10" id="KW-0411">Iron-sulfur</keyword>
<accession>A0A657LVD7</accession>
<reference evidence="14 15" key="1">
    <citation type="submission" date="2016-02" db="EMBL/GenBank/DDBJ databases">
        <title>Genome sequencing of a beta-galactosidase producing bacteria Rhizobium sp. 59.</title>
        <authorList>
            <person name="Wang D."/>
            <person name="Kot W."/>
            <person name="Qin Y."/>
            <person name="Hansen L."/>
            <person name="Naqvi K."/>
            <person name="Rensing C."/>
        </authorList>
    </citation>
    <scope>NUCLEOTIDE SEQUENCE [LARGE SCALE GENOMIC DNA]</scope>
    <source>
        <strain evidence="14 15">59</strain>
    </source>
</reference>
<dbReference type="GO" id="GO:0006281">
    <property type="term" value="P:DNA repair"/>
    <property type="evidence" value="ECO:0007669"/>
    <property type="project" value="UniProtKB-KW"/>
</dbReference>
<keyword evidence="9" id="KW-0408">Iron</keyword>
<keyword evidence="5" id="KW-0004">4Fe-4S</keyword>
<dbReference type="EMBL" id="LSRP01000078">
    <property type="protein sequence ID" value="OJF98081.1"/>
    <property type="molecule type" value="Genomic_DNA"/>
</dbReference>
<dbReference type="SMART" id="SM00987">
    <property type="entry name" value="UreE_C"/>
    <property type="match status" value="1"/>
</dbReference>
<evidence type="ECO:0000256" key="8">
    <source>
        <dbReference type="ARBA" id="ARBA00022801"/>
    </source>
</evidence>
<sequence length="314" mass="33622">MIATESLSAAELAALLHFHADAGVEWLLEETPVDRFAEFEAAKVARRTGGAAVQQTQGANPQPAPAARQAPARPLPQPPPSRQQTAPQTTTASDTTDRRMAALPASPVAAVAIPDEQAISEARFAAESARSLAELKAAMEAFTGCNLKNSARTMVFASGEAKAEVMVIGPAPSGDDDRDGLPFSGKPGQMLDRMLGAIGLARETVLLGNVIPWRPPGNRVATPRETDICRPFIERQIALAEPRHLLILGNFAVRFFFGGTETIHNSRGEWRDVQIGGQTFPALATLHPQDLMSAPASKRLAWQDLLAFQARIRG</sequence>
<name>A0A657LVD7_9HYPH</name>
<evidence type="ECO:0000256" key="7">
    <source>
        <dbReference type="ARBA" id="ARBA00022763"/>
    </source>
</evidence>
<evidence type="ECO:0000256" key="12">
    <source>
        <dbReference type="SAM" id="MobiDB-lite"/>
    </source>
</evidence>
<keyword evidence="8" id="KW-0378">Hydrolase</keyword>
<evidence type="ECO:0000256" key="1">
    <source>
        <dbReference type="ARBA" id="ARBA00001400"/>
    </source>
</evidence>
<feature type="compositionally biased region" description="Low complexity" evidence="12">
    <location>
        <begin position="82"/>
        <end position="94"/>
    </location>
</feature>
<dbReference type="SUPFAM" id="SSF52141">
    <property type="entry name" value="Uracil-DNA glycosylase-like"/>
    <property type="match status" value="1"/>
</dbReference>
<keyword evidence="7" id="KW-0227">DNA damage</keyword>
<dbReference type="NCBIfam" id="TIGR00758">
    <property type="entry name" value="UDG_fam4"/>
    <property type="match status" value="1"/>
</dbReference>
<dbReference type="RefSeq" id="WP_071832743.1">
    <property type="nucleotide sequence ID" value="NZ_LSRP01000078.1"/>
</dbReference>
<feature type="region of interest" description="Disordered" evidence="12">
    <location>
        <begin position="48"/>
        <end position="98"/>
    </location>
</feature>
<evidence type="ECO:0000256" key="3">
    <source>
        <dbReference type="ARBA" id="ARBA00012030"/>
    </source>
</evidence>
<feature type="domain" description="Uracil-DNA glycosylase-like" evidence="13">
    <location>
        <begin position="156"/>
        <end position="306"/>
    </location>
</feature>
<dbReference type="PANTHER" id="PTHR33693">
    <property type="entry name" value="TYPE-5 URACIL-DNA GLYCOSYLASE"/>
    <property type="match status" value="1"/>
</dbReference>
<dbReference type="EC" id="3.2.2.27" evidence="3"/>
<evidence type="ECO:0000313" key="14">
    <source>
        <dbReference type="EMBL" id="OJF98081.1"/>
    </source>
</evidence>
<protein>
    <recommendedName>
        <fullName evidence="4">Type-4 uracil-DNA glycosylase</fullName>
        <ecNumber evidence="3">3.2.2.27</ecNumber>
    </recommendedName>
</protein>
<dbReference type="GO" id="GO:0004844">
    <property type="term" value="F:uracil DNA N-glycosylase activity"/>
    <property type="evidence" value="ECO:0007669"/>
    <property type="project" value="UniProtKB-EC"/>
</dbReference>
<dbReference type="AlphaFoldDB" id="A0A657LVD7"/>
<dbReference type="InterPro" id="IPR036895">
    <property type="entry name" value="Uracil-DNA_glycosylase-like_sf"/>
</dbReference>
<evidence type="ECO:0000259" key="13">
    <source>
        <dbReference type="SMART" id="SM00986"/>
    </source>
</evidence>
<dbReference type="GO" id="GO:0046872">
    <property type="term" value="F:metal ion binding"/>
    <property type="evidence" value="ECO:0007669"/>
    <property type="project" value="UniProtKB-KW"/>
</dbReference>
<evidence type="ECO:0000256" key="11">
    <source>
        <dbReference type="ARBA" id="ARBA00023204"/>
    </source>
</evidence>
<gene>
    <name evidence="14" type="ORF">AX760_15375</name>
</gene>
<dbReference type="CDD" id="cd10030">
    <property type="entry name" value="UDG-F4_TTUDGA_SPO1dp_like"/>
    <property type="match status" value="1"/>
</dbReference>
<comment type="similarity">
    <text evidence="2">Belongs to the uracil-DNA glycosylase (UDG) superfamily. Type 4 (UDGa) family.</text>
</comment>
<dbReference type="GO" id="GO:0051539">
    <property type="term" value="F:4 iron, 4 sulfur cluster binding"/>
    <property type="evidence" value="ECO:0007669"/>
    <property type="project" value="UniProtKB-KW"/>
</dbReference>
<dbReference type="InterPro" id="IPR051536">
    <property type="entry name" value="UDG_Type-4/5"/>
</dbReference>